<protein>
    <submittedName>
        <fullName evidence="1">Uncharacterized protein</fullName>
    </submittedName>
</protein>
<evidence type="ECO:0000313" key="1">
    <source>
        <dbReference type="EMBL" id="KAF2623903.1"/>
    </source>
</evidence>
<proteinExistence type="predicted"/>
<evidence type="ECO:0000313" key="2">
    <source>
        <dbReference type="Proteomes" id="UP000799754"/>
    </source>
</evidence>
<dbReference type="Proteomes" id="UP000799754">
    <property type="component" value="Unassembled WGS sequence"/>
</dbReference>
<accession>A0ACB6RRY5</accession>
<organism evidence="1 2">
    <name type="scientific">Macroventuria anomochaeta</name>
    <dbReference type="NCBI Taxonomy" id="301207"/>
    <lineage>
        <taxon>Eukaryota</taxon>
        <taxon>Fungi</taxon>
        <taxon>Dikarya</taxon>
        <taxon>Ascomycota</taxon>
        <taxon>Pezizomycotina</taxon>
        <taxon>Dothideomycetes</taxon>
        <taxon>Pleosporomycetidae</taxon>
        <taxon>Pleosporales</taxon>
        <taxon>Pleosporineae</taxon>
        <taxon>Didymellaceae</taxon>
        <taxon>Macroventuria</taxon>
    </lineage>
</organism>
<reference evidence="1" key="1">
    <citation type="journal article" date="2020" name="Stud. Mycol.">
        <title>101 Dothideomycetes genomes: a test case for predicting lifestyles and emergence of pathogens.</title>
        <authorList>
            <person name="Haridas S."/>
            <person name="Albert R."/>
            <person name="Binder M."/>
            <person name="Bloem J."/>
            <person name="Labutti K."/>
            <person name="Salamov A."/>
            <person name="Andreopoulos B."/>
            <person name="Baker S."/>
            <person name="Barry K."/>
            <person name="Bills G."/>
            <person name="Bluhm B."/>
            <person name="Cannon C."/>
            <person name="Castanera R."/>
            <person name="Culley D."/>
            <person name="Daum C."/>
            <person name="Ezra D."/>
            <person name="Gonzalez J."/>
            <person name="Henrissat B."/>
            <person name="Kuo A."/>
            <person name="Liang C."/>
            <person name="Lipzen A."/>
            <person name="Lutzoni F."/>
            <person name="Magnuson J."/>
            <person name="Mondo S."/>
            <person name="Nolan M."/>
            <person name="Ohm R."/>
            <person name="Pangilinan J."/>
            <person name="Park H.-J."/>
            <person name="Ramirez L."/>
            <person name="Alfaro M."/>
            <person name="Sun H."/>
            <person name="Tritt A."/>
            <person name="Yoshinaga Y."/>
            <person name="Zwiers L.-H."/>
            <person name="Turgeon B."/>
            <person name="Goodwin S."/>
            <person name="Spatafora J."/>
            <person name="Crous P."/>
            <person name="Grigoriev I."/>
        </authorList>
    </citation>
    <scope>NUCLEOTIDE SEQUENCE</scope>
    <source>
        <strain evidence="1">CBS 525.71</strain>
    </source>
</reference>
<sequence>MVGSKHCEISSLFHSQADPVAFRIVFKQEEGFDVHETREFDLALGSKFAIGRASKNTSKGYLLPAKHNVYIDSPVVSREHAILTANAATGAPQVYITDTASMHGTYVNGTPLVPHTPKQLCNGDKLQFGVNVNRNESPADSPAGYFVAYRYTYNAELSHPEPFSRGFTVPEAESEEEELDFVQSGCGSLLDPLVLDDSDAEPEYEAHEEHAKHAEHSEDNGDVTVAQLEEGEEVVEVDNSSEEEDAADSVADDIAESDVESDAASTGSAPGYSPESPCVHGAQHIEEAAKLEEITAAEQVQATPAEQVQATPAEQGPSSVTLSLSLEQPQVERAPVDPFFLEFGYPAISDLPPPPPLPTLDQRFGGTSFTSAFEPPLPQTFAPPLPPRPSQKRQRIWDEALQEEQNWFAEASSTTPSYSSAGSSDYIRLAHNMLVPPVERFPASLPAADRIQTPPPTVAANVVSSSSPPSSCRTGVSIIEIVDKQPPTPTSINSRKRSADDAFNEEAEEAIEQKVSELETEGLAMAQSILKVVTSKDGVLPTVEQVVPQPQRPIAQPRPIWRRALRAAGLMASATAYTALGATVSIAALTALPESFFTVA</sequence>
<name>A0ACB6RRY5_9PLEO</name>
<comment type="caution">
    <text evidence="1">The sequence shown here is derived from an EMBL/GenBank/DDBJ whole genome shotgun (WGS) entry which is preliminary data.</text>
</comment>
<keyword evidence="2" id="KW-1185">Reference proteome</keyword>
<gene>
    <name evidence="1" type="ORF">BU25DRAFT_461688</name>
</gene>
<dbReference type="EMBL" id="MU006734">
    <property type="protein sequence ID" value="KAF2623903.1"/>
    <property type="molecule type" value="Genomic_DNA"/>
</dbReference>